<proteinExistence type="predicted"/>
<accession>A0A6C0F2E6</accession>
<protein>
    <submittedName>
        <fullName evidence="1">Uncharacterized protein</fullName>
    </submittedName>
</protein>
<evidence type="ECO:0000313" key="1">
    <source>
        <dbReference type="EMBL" id="QHT35051.1"/>
    </source>
</evidence>
<sequence length="302" mass="35648">MNYSKSRRRSIIVNTNNIVNTNTNAIVTEAYYLSHNGLGDLIISTSAVRFLLKFYNRVHLLCSHIHHEQMKLILIDEPRIILIPVKMNAENIIFENCYNVLKYAFPICDMYICGGFTKLFLSTIRNEYINAYVPNNELYNLRYDTITDENSKFIYEYYNTINLDLRIYYEYFNIPSVTQSRELYDLVKDYKRVIFTQIRCSSNIKLNIDGVKSKYMKDDDAIILCNDENIYDEATNPTKYNICQRFIKNNIAWYIDTILNCNEIYIIDSCFIAIVLPLVKTNRLKADIVRIIRRDLVNEILL</sequence>
<name>A0A6C0F2E6_9ZZZZ</name>
<reference evidence="1" key="1">
    <citation type="journal article" date="2020" name="Nature">
        <title>Giant virus diversity and host interactions through global metagenomics.</title>
        <authorList>
            <person name="Schulz F."/>
            <person name="Roux S."/>
            <person name="Paez-Espino D."/>
            <person name="Jungbluth S."/>
            <person name="Walsh D.A."/>
            <person name="Denef V.J."/>
            <person name="McMahon K.D."/>
            <person name="Konstantinidis K.T."/>
            <person name="Eloe-Fadrosh E.A."/>
            <person name="Kyrpides N.C."/>
            <person name="Woyke T."/>
        </authorList>
    </citation>
    <scope>NUCLEOTIDE SEQUENCE</scope>
    <source>
        <strain evidence="1">GVMAG-M-3300009180-1</strain>
    </source>
</reference>
<organism evidence="1">
    <name type="scientific">viral metagenome</name>
    <dbReference type="NCBI Taxonomy" id="1070528"/>
    <lineage>
        <taxon>unclassified sequences</taxon>
        <taxon>metagenomes</taxon>
        <taxon>organismal metagenomes</taxon>
    </lineage>
</organism>
<dbReference type="AlphaFoldDB" id="A0A6C0F2E6"/>
<dbReference type="EMBL" id="MN739012">
    <property type="protein sequence ID" value="QHT35051.1"/>
    <property type="molecule type" value="Genomic_DNA"/>
</dbReference>